<name>A0A8J6QE53_9FLAO</name>
<evidence type="ECO:0000313" key="3">
    <source>
        <dbReference type="Proteomes" id="UP000621516"/>
    </source>
</evidence>
<dbReference type="RefSeq" id="WP_188224629.1">
    <property type="nucleotide sequence ID" value="NZ_JACVXD010000013.1"/>
</dbReference>
<comment type="caution">
    <text evidence="2">The sequence shown here is derived from an EMBL/GenBank/DDBJ whole genome shotgun (WGS) entry which is preliminary data.</text>
</comment>
<dbReference type="Gene3D" id="2.40.128.110">
    <property type="entry name" value="Lipid/polyisoprenoid-binding, YceI-like"/>
    <property type="match status" value="1"/>
</dbReference>
<dbReference type="EMBL" id="JACVXD010000013">
    <property type="protein sequence ID" value="MBD0825336.1"/>
    <property type="molecule type" value="Genomic_DNA"/>
</dbReference>
<gene>
    <name evidence="2" type="ORF">ICJ85_15060</name>
</gene>
<sequence>MLKLITLIPLLDNKNTHLKSAYFFDVENHESITFESKSLTKVDDDEYKLTDALTIEGISK</sequence>
<keyword evidence="3" id="KW-1185">Reference proteome</keyword>
<feature type="domain" description="Lipid/polyisoprenoid-binding YceI-like" evidence="1">
    <location>
        <begin position="13"/>
        <end position="60"/>
    </location>
</feature>
<dbReference type="Proteomes" id="UP000621516">
    <property type="component" value="Unassembled WGS sequence"/>
</dbReference>
<evidence type="ECO:0000259" key="1">
    <source>
        <dbReference type="Pfam" id="PF04264"/>
    </source>
</evidence>
<dbReference type="SUPFAM" id="SSF101874">
    <property type="entry name" value="YceI-like"/>
    <property type="match status" value="1"/>
</dbReference>
<dbReference type="AlphaFoldDB" id="A0A8J6QE53"/>
<protein>
    <submittedName>
        <fullName evidence="2">YceI family protein</fullName>
    </submittedName>
</protein>
<reference evidence="2 3" key="1">
    <citation type="journal article" date="2018" name="J. Microbiol.">
        <title>Aestuariibaculum marinum sp. nov., a marine bacterium isolated from seawater in South Korea.</title>
        <authorList>
            <person name="Choi J."/>
            <person name="Lee D."/>
            <person name="Jang J.H."/>
            <person name="Cha S."/>
            <person name="Seo T."/>
        </authorList>
    </citation>
    <scope>NUCLEOTIDE SEQUENCE [LARGE SCALE GENOMIC DNA]</scope>
    <source>
        <strain evidence="2 3">IP7</strain>
    </source>
</reference>
<accession>A0A8J6QE53</accession>
<proteinExistence type="predicted"/>
<organism evidence="2 3">
    <name type="scientific">Aestuariibaculum marinum</name>
    <dbReference type="NCBI Taxonomy" id="2683592"/>
    <lineage>
        <taxon>Bacteria</taxon>
        <taxon>Pseudomonadati</taxon>
        <taxon>Bacteroidota</taxon>
        <taxon>Flavobacteriia</taxon>
        <taxon>Flavobacteriales</taxon>
        <taxon>Flavobacteriaceae</taxon>
    </lineage>
</organism>
<dbReference type="InterPro" id="IPR036761">
    <property type="entry name" value="TTHA0802/YceI-like_sf"/>
</dbReference>
<evidence type="ECO:0000313" key="2">
    <source>
        <dbReference type="EMBL" id="MBD0825336.1"/>
    </source>
</evidence>
<dbReference type="Pfam" id="PF04264">
    <property type="entry name" value="YceI"/>
    <property type="match status" value="1"/>
</dbReference>
<dbReference type="InterPro" id="IPR007372">
    <property type="entry name" value="Lipid/polyisoprenoid-bd_YceI"/>
</dbReference>